<keyword evidence="2" id="KW-1185">Reference proteome</keyword>
<reference evidence="3" key="1">
    <citation type="submission" date="2017-02" db="UniProtKB">
        <authorList>
            <consortium name="WormBaseParasite"/>
        </authorList>
    </citation>
    <scope>IDENTIFICATION</scope>
</reference>
<organism evidence="3">
    <name type="scientific">Hydatigena taeniaeformis</name>
    <name type="common">Feline tapeworm</name>
    <name type="synonym">Taenia taeniaeformis</name>
    <dbReference type="NCBI Taxonomy" id="6205"/>
    <lineage>
        <taxon>Eukaryota</taxon>
        <taxon>Metazoa</taxon>
        <taxon>Spiralia</taxon>
        <taxon>Lophotrochozoa</taxon>
        <taxon>Platyhelminthes</taxon>
        <taxon>Cestoda</taxon>
        <taxon>Eucestoda</taxon>
        <taxon>Cyclophyllidea</taxon>
        <taxon>Taeniidae</taxon>
        <taxon>Hydatigera</taxon>
    </lineage>
</organism>
<reference evidence="1 2" key="2">
    <citation type="submission" date="2018-11" db="EMBL/GenBank/DDBJ databases">
        <authorList>
            <consortium name="Pathogen Informatics"/>
        </authorList>
    </citation>
    <scope>NUCLEOTIDE SEQUENCE [LARGE SCALE GENOMIC DNA]</scope>
</reference>
<evidence type="ECO:0000313" key="1">
    <source>
        <dbReference type="EMBL" id="VDM36126.1"/>
    </source>
</evidence>
<gene>
    <name evidence="1" type="ORF">TTAC_LOCUS11146</name>
</gene>
<dbReference type="WBParaSite" id="TTAC_0001116301-mRNA-1">
    <property type="protein sequence ID" value="TTAC_0001116301-mRNA-1"/>
    <property type="gene ID" value="TTAC_0001116301"/>
</dbReference>
<sequence>MQVDSILAVPFIYRWNGKMVHVVEQMLRELQMAVAALITNHHKSRGAQSRQTAKRGQGTSEGRAFDSWCWRRCCTFDDAEMVQLTCAEASSVVDCLRGSTAALANLSHCDLMPSEWTNGSRRLVSSKTRRMWNWEGCCVVNGAECAKVGKN</sequence>
<protein>
    <submittedName>
        <fullName evidence="1 3">Uncharacterized protein</fullName>
    </submittedName>
</protein>
<evidence type="ECO:0000313" key="2">
    <source>
        <dbReference type="Proteomes" id="UP000274429"/>
    </source>
</evidence>
<evidence type="ECO:0000313" key="3">
    <source>
        <dbReference type="WBParaSite" id="TTAC_0001116301-mRNA-1"/>
    </source>
</evidence>
<dbReference type="Proteomes" id="UP000274429">
    <property type="component" value="Unassembled WGS sequence"/>
</dbReference>
<dbReference type="AlphaFoldDB" id="A0A0R3XC86"/>
<name>A0A0R3XC86_HYDTA</name>
<accession>A0A0R3XC86</accession>
<dbReference type="EMBL" id="UYWX01023058">
    <property type="protein sequence ID" value="VDM36126.1"/>
    <property type="molecule type" value="Genomic_DNA"/>
</dbReference>
<proteinExistence type="predicted"/>